<keyword evidence="2" id="KW-1133">Transmembrane helix</keyword>
<dbReference type="AlphaFoldDB" id="A0A4P6DV48"/>
<keyword evidence="4" id="KW-0378">Hydrolase</keyword>
<dbReference type="Proteomes" id="UP000293589">
    <property type="component" value="Chromosome"/>
</dbReference>
<accession>A0A4P6DV48</accession>
<dbReference type="SUPFAM" id="SSF56219">
    <property type="entry name" value="DNase I-like"/>
    <property type="match status" value="1"/>
</dbReference>
<dbReference type="Pfam" id="PF03372">
    <property type="entry name" value="Exo_endo_phos"/>
    <property type="match status" value="1"/>
</dbReference>
<keyword evidence="4" id="KW-0255">Endonuclease</keyword>
<feature type="domain" description="Endonuclease/exonuclease/phosphatase" evidence="3">
    <location>
        <begin position="128"/>
        <end position="343"/>
    </location>
</feature>
<dbReference type="GO" id="GO:0004519">
    <property type="term" value="F:endonuclease activity"/>
    <property type="evidence" value="ECO:0007669"/>
    <property type="project" value="UniProtKB-KW"/>
</dbReference>
<feature type="compositionally biased region" description="Basic and acidic residues" evidence="1">
    <location>
        <begin position="85"/>
        <end position="109"/>
    </location>
</feature>
<feature type="region of interest" description="Disordered" evidence="1">
    <location>
        <begin position="85"/>
        <end position="120"/>
    </location>
</feature>
<sequence length="353" mass="37941">MTIALGTALALLVLWWALRFLPAGAEGRLPLPYLIALIPFLWIPALLLAIVAAVLGCWPLAVAAVALAVIVVLRVPLHRLSLRETSRETKRETSRETKRETYRETRPDTSDTTARGYDEQPDAPITVMTLNCRFGRADADAIMDAVRAHDVDVLALQELTADLVGALDAAGIRDVLPHRQLGEDRPTDNGGFNGLWTRFVPVAAASSSAQIPAADVPVIVASPTLNGQPADVPDSAIAFASAHTKSPMRGCRAWSQGIVGLGRLALQRAAVVLGDLNCGIDHPSFRKLLAAGFRDASMSALHKPMVSFPSWLAWPRIELDHVLISGGIDAERVETLTIHGSDHLATVAALRIR</sequence>
<name>A0A4P6DV48_9BIFI</name>
<keyword evidence="4" id="KW-0540">Nuclease</keyword>
<evidence type="ECO:0000256" key="1">
    <source>
        <dbReference type="SAM" id="MobiDB-lite"/>
    </source>
</evidence>
<dbReference type="EMBL" id="CP035464">
    <property type="protein sequence ID" value="QAY33626.1"/>
    <property type="molecule type" value="Genomic_DNA"/>
</dbReference>
<dbReference type="Gene3D" id="3.60.10.10">
    <property type="entry name" value="Endonuclease/exonuclease/phosphatase"/>
    <property type="match status" value="1"/>
</dbReference>
<feature type="transmembrane region" description="Helical" evidence="2">
    <location>
        <begin position="43"/>
        <end position="73"/>
    </location>
</feature>
<gene>
    <name evidence="4" type="ORF">ESN35_09605</name>
</gene>
<evidence type="ECO:0000313" key="5">
    <source>
        <dbReference type="Proteomes" id="UP000293589"/>
    </source>
</evidence>
<keyword evidence="2" id="KW-0812">Transmembrane</keyword>
<evidence type="ECO:0000259" key="3">
    <source>
        <dbReference type="Pfam" id="PF03372"/>
    </source>
</evidence>
<dbReference type="GO" id="GO:0004527">
    <property type="term" value="F:exonuclease activity"/>
    <property type="evidence" value="ECO:0007669"/>
    <property type="project" value="UniProtKB-KW"/>
</dbReference>
<dbReference type="InterPro" id="IPR005135">
    <property type="entry name" value="Endo/exonuclease/phosphatase"/>
</dbReference>
<evidence type="ECO:0000256" key="2">
    <source>
        <dbReference type="SAM" id="Phobius"/>
    </source>
</evidence>
<keyword evidence="4" id="KW-0269">Exonuclease</keyword>
<reference evidence="4 5" key="1">
    <citation type="submission" date="2019-01" db="EMBL/GenBank/DDBJ databases">
        <title>Complete genome sequence of Bifidobacterium gallinarum CACC 514.</title>
        <authorList>
            <person name="Jung M."/>
        </authorList>
    </citation>
    <scope>NUCLEOTIDE SEQUENCE [LARGE SCALE GENOMIC DNA]</scope>
    <source>
        <strain evidence="4 5">CACC 514</strain>
    </source>
</reference>
<keyword evidence="2" id="KW-0472">Membrane</keyword>
<dbReference type="InterPro" id="IPR036691">
    <property type="entry name" value="Endo/exonu/phosph_ase_sf"/>
</dbReference>
<organism evidence="4 5">
    <name type="scientific">Bifidobacterium pullorum subsp. gallinarum</name>
    <dbReference type="NCBI Taxonomy" id="78344"/>
    <lineage>
        <taxon>Bacteria</taxon>
        <taxon>Bacillati</taxon>
        <taxon>Actinomycetota</taxon>
        <taxon>Actinomycetes</taxon>
        <taxon>Bifidobacteriales</taxon>
        <taxon>Bifidobacteriaceae</taxon>
        <taxon>Bifidobacterium</taxon>
    </lineage>
</organism>
<dbReference type="RefSeq" id="WP_129238090.1">
    <property type="nucleotide sequence ID" value="NZ_CP035464.1"/>
</dbReference>
<protein>
    <submittedName>
        <fullName evidence="4">Endonuclease/exonuclease/phosphatase family protein</fullName>
    </submittedName>
</protein>
<dbReference type="KEGG" id="bgx:ESN35_09605"/>
<dbReference type="STRING" id="78344.BIGA_1093"/>
<proteinExistence type="predicted"/>
<evidence type="ECO:0000313" key="4">
    <source>
        <dbReference type="EMBL" id="QAY33626.1"/>
    </source>
</evidence>